<gene>
    <name evidence="7" type="ORF">PFL1_02940</name>
</gene>
<keyword evidence="4" id="KW-0808">Transferase</keyword>
<evidence type="ECO:0000256" key="1">
    <source>
        <dbReference type="ARBA" id="ARBA00010086"/>
    </source>
</evidence>
<dbReference type="PANTHER" id="PTHR12303">
    <property type="entry name" value="CARNOSINE N-METHYLTRANSFERASE"/>
    <property type="match status" value="1"/>
</dbReference>
<sequence length="476" mass="52467">MEDSSHPPNGAHVHGDDVDGGSQDDAAAKERAHFAKVIDSFANSYLPYCLAANNARRKSYYSLPRAHQHLLSDIGTPLPLPQLDGNGDANDSRTRTGTSTTAATATTTSSSSSSSAASRGFRARLDEIDDRIRRNADLLAEVVQDSKGFLGDDDDLDVHLDEDDHHHHHHHQQQPRSDGQDGGPVLGARRKRRKISGSDVEKIQSTLKQLVRDWSQEGRPERQQAYAPIVDAIEARFATLPRHERGRVHLLVPGSGLGRLAFDLASHGYSCQGNEFSFHMLLTSHHILNKTSSVGQHVVYPFVHSASNWRSADDMLRPVRVPDVLPSQLPPTSDFSMVAGEFCEVYSKPDEKAAWDAVATCFFIDTARNVVRYLETINHALPVGGYWINVGPLLWHFENSGGGGGGEGGGSDHLSIELTLDEVLHLCTKLGFEIEERKTLPPMTYTGVLESMLTYQYIPEFFVCRKVRDVEPAPLV</sequence>
<dbReference type="EMBL" id="KE361630">
    <property type="protein sequence ID" value="EPQ29720.1"/>
    <property type="molecule type" value="Genomic_DNA"/>
</dbReference>
<dbReference type="Gene3D" id="3.40.50.150">
    <property type="entry name" value="Vaccinia Virus protein VP39"/>
    <property type="match status" value="1"/>
</dbReference>
<protein>
    <recommendedName>
        <fullName evidence="2">carnosine N-methyltransferase</fullName>
        <ecNumber evidence="2">2.1.1.22</ecNumber>
    </recommendedName>
</protein>
<reference evidence="7 8" key="1">
    <citation type="journal article" date="2013" name="Plant Cell">
        <title>The transition from a phytopathogenic smut ancestor to an anamorphic biocontrol agent deciphered by comparative whole-genome analysis.</title>
        <authorList>
            <person name="Lefebvre F."/>
            <person name="Joly D.L."/>
            <person name="Labbe C."/>
            <person name="Teichmann B."/>
            <person name="Linning R."/>
            <person name="Belzile F."/>
            <person name="Bakkeren G."/>
            <person name="Belanger R.R."/>
        </authorList>
    </citation>
    <scope>NUCLEOTIDE SEQUENCE [LARGE SCALE GENOMIC DNA]</scope>
    <source>
        <strain evidence="7 8">PF-1</strain>
    </source>
</reference>
<dbReference type="EC" id="2.1.1.22" evidence="2"/>
<dbReference type="InterPro" id="IPR012901">
    <property type="entry name" value="CARME"/>
</dbReference>
<evidence type="ECO:0000256" key="6">
    <source>
        <dbReference type="SAM" id="MobiDB-lite"/>
    </source>
</evidence>
<evidence type="ECO:0000313" key="8">
    <source>
        <dbReference type="Proteomes" id="UP000053664"/>
    </source>
</evidence>
<dbReference type="Proteomes" id="UP000053664">
    <property type="component" value="Unassembled WGS sequence"/>
</dbReference>
<evidence type="ECO:0000256" key="5">
    <source>
        <dbReference type="ARBA" id="ARBA00022691"/>
    </source>
</evidence>
<dbReference type="PANTHER" id="PTHR12303:SF6">
    <property type="entry name" value="CARNOSINE N-METHYLTRANSFERASE"/>
    <property type="match status" value="1"/>
</dbReference>
<proteinExistence type="inferred from homology"/>
<feature type="region of interest" description="Disordered" evidence="6">
    <location>
        <begin position="154"/>
        <end position="199"/>
    </location>
</feature>
<evidence type="ECO:0000256" key="4">
    <source>
        <dbReference type="ARBA" id="ARBA00022679"/>
    </source>
</evidence>
<dbReference type="AlphaFoldDB" id="A0A061HCF0"/>
<feature type="region of interest" description="Disordered" evidence="6">
    <location>
        <begin position="77"/>
        <end position="120"/>
    </location>
</feature>
<name>A0A061HCF0_9BASI</name>
<dbReference type="SUPFAM" id="SSF53335">
    <property type="entry name" value="S-adenosyl-L-methionine-dependent methyltransferases"/>
    <property type="match status" value="1"/>
</dbReference>
<evidence type="ECO:0000313" key="7">
    <source>
        <dbReference type="EMBL" id="EPQ29720.1"/>
    </source>
</evidence>
<keyword evidence="3" id="KW-0489">Methyltransferase</keyword>
<dbReference type="GeneID" id="19317052"/>
<dbReference type="OrthoDB" id="978at2759"/>
<feature type="compositionally biased region" description="Low complexity" evidence="6">
    <location>
        <begin position="95"/>
        <end position="120"/>
    </location>
</feature>
<accession>A0A061HCF0</accession>
<dbReference type="GO" id="GO:0030735">
    <property type="term" value="F:carnosine N-methyltransferase activity"/>
    <property type="evidence" value="ECO:0007669"/>
    <property type="project" value="UniProtKB-EC"/>
</dbReference>
<evidence type="ECO:0000256" key="2">
    <source>
        <dbReference type="ARBA" id="ARBA00012003"/>
    </source>
</evidence>
<keyword evidence="5" id="KW-0949">S-adenosyl-L-methionine</keyword>
<organism evidence="7 8">
    <name type="scientific">Pseudozyma flocculosa PF-1</name>
    <dbReference type="NCBI Taxonomy" id="1277687"/>
    <lineage>
        <taxon>Eukaryota</taxon>
        <taxon>Fungi</taxon>
        <taxon>Dikarya</taxon>
        <taxon>Basidiomycota</taxon>
        <taxon>Ustilaginomycotina</taxon>
        <taxon>Ustilaginomycetes</taxon>
        <taxon>Ustilaginales</taxon>
        <taxon>Ustilaginaceae</taxon>
        <taxon>Pseudozyma</taxon>
    </lineage>
</organism>
<evidence type="ECO:0000256" key="3">
    <source>
        <dbReference type="ARBA" id="ARBA00022603"/>
    </source>
</evidence>
<dbReference type="SMART" id="SM01296">
    <property type="entry name" value="N2227"/>
    <property type="match status" value="1"/>
</dbReference>
<dbReference type="eggNOG" id="KOG2798">
    <property type="taxonomic scope" value="Eukaryota"/>
</dbReference>
<dbReference type="RefSeq" id="XP_007878643.1">
    <property type="nucleotide sequence ID" value="XM_007880452.1"/>
</dbReference>
<feature type="region of interest" description="Disordered" evidence="6">
    <location>
        <begin position="1"/>
        <end position="27"/>
    </location>
</feature>
<comment type="similarity">
    <text evidence="1">Belongs to the carnosine N-methyltransferase family.</text>
</comment>
<dbReference type="GO" id="GO:0032259">
    <property type="term" value="P:methylation"/>
    <property type="evidence" value="ECO:0007669"/>
    <property type="project" value="UniProtKB-KW"/>
</dbReference>
<dbReference type="Pfam" id="PF07942">
    <property type="entry name" value="CARME"/>
    <property type="match status" value="1"/>
</dbReference>
<dbReference type="HOGENOM" id="CLU_030612_1_1_1"/>
<dbReference type="InterPro" id="IPR029063">
    <property type="entry name" value="SAM-dependent_MTases_sf"/>
</dbReference>
<dbReference type="KEGG" id="pfp:PFL1_02940"/>